<gene>
    <name evidence="4" type="ORF">PHAECO_LOCUS11068</name>
</gene>
<evidence type="ECO:0000313" key="5">
    <source>
        <dbReference type="Proteomes" id="UP001153737"/>
    </source>
</evidence>
<reference evidence="4" key="1">
    <citation type="submission" date="2022-01" db="EMBL/GenBank/DDBJ databases">
        <authorList>
            <person name="King R."/>
        </authorList>
    </citation>
    <scope>NUCLEOTIDE SEQUENCE</scope>
</reference>
<dbReference type="PANTHER" id="PTHR18870:SF9">
    <property type="entry name" value="PROTEIN TAG-278-RELATED"/>
    <property type="match status" value="1"/>
</dbReference>
<dbReference type="PANTHER" id="PTHR18870">
    <property type="entry name" value="PROTEIN TAG-278-RELATED"/>
    <property type="match status" value="1"/>
</dbReference>
<sequence length="988" mass="115440">MFSFFKKSKKDSDKKNRDQFQNKESKSQQGENPGKNNRDEIVNKSASESDSEPLPNNFSESETVPRKNVPNAATSAVTESEKTDANPDIIATMSQIPVETPKKPPPFGAKPCGHGTTPISPRVPPAPANRSNNSTPTASPVLELRKHFRISGIENVTSHPQGKTNDMGGENTVIVSDMGDENTVKINDVEGVNTVKVNDKGVTDTVAGRLKLHVSLPTPAAKDQNNTKNLVNQEAKFQSQLNDLSKQLSIRDAEANKLKFQMEELQRDVFAKSAGMDRLESELSAAQKECETIRQRIRVLENELDNQKRMNSQLSTDISEKTDAFQSFERDSKYKIEELEDTIKGLRIRIDDLENQLKSLREEKEHLEKRHTELLTERDEEKKKIAETLEQAQIQRQDIEKKWKEDFEKLRTINIMKEQETLDDFEWKLREVQQKCKARLEEKDKVVEEKLQEAYRTAEEKMKQAQEMTEKLENLKVYETEIENLRSLTTGQKEAMNNLIKQQEEMKQTEESLKNETKKLRNLMEMEKENLQHMQRMHHQDILDKERQLKQTLNDKRTEIAMYWEERLLNECGRLKVELEQIHDEEKWNAMESVRKAKDEAFQKAQKHWDTKLGQCLKEVSSLKKSLAEKDKHYKEEMVSQQTETDRELMELRRLMDKIDMMHHEKYEKLVSEHDSEIDRINLEHEMRVQETENYWKTQISSLRISLEAVKEQMEKESQQKMEGLIEQHRTQLDEQWDNLIHQKSEAIQLLEEEYISKYRTLEEQFYTQQKSHSLREVELLKTIDSLKHELQSKESTIEDLQNNVDTLEGGVQVLNQEIAQQCEDIAKARRESDQKIKGLLETLAQLQEGHEKESETYRLKFLSSQKQSQETIDHLQKKCQCLTKLFEEVRQRYERRESRQEDINKIADLKQVIAEQEKDLACINEEKRYFQMKLIALEKHLEENVSAEEEEFEDAHAQPLKPEVLLEYAGSPNSPISIPPTIPECDE</sequence>
<dbReference type="OrthoDB" id="75801at2759"/>
<proteinExistence type="predicted"/>
<feature type="compositionally biased region" description="Pro residues" evidence="3">
    <location>
        <begin position="978"/>
        <end position="988"/>
    </location>
</feature>
<feature type="region of interest" description="Disordered" evidence="3">
    <location>
        <begin position="966"/>
        <end position="988"/>
    </location>
</feature>
<protein>
    <submittedName>
        <fullName evidence="4">Uncharacterized protein</fullName>
    </submittedName>
</protein>
<evidence type="ECO:0000256" key="1">
    <source>
        <dbReference type="ARBA" id="ARBA00023054"/>
    </source>
</evidence>
<keyword evidence="1 2" id="KW-0175">Coiled coil</keyword>
<accession>A0A9N9X4R8</accession>
<dbReference type="AlphaFoldDB" id="A0A9N9X4R8"/>
<feature type="region of interest" description="Disordered" evidence="3">
    <location>
        <begin position="1"/>
        <end position="138"/>
    </location>
</feature>
<feature type="coiled-coil region" evidence="2">
    <location>
        <begin position="276"/>
        <end position="537"/>
    </location>
</feature>
<keyword evidence="5" id="KW-1185">Reference proteome</keyword>
<feature type="coiled-coil region" evidence="2">
    <location>
        <begin position="664"/>
        <end position="720"/>
    </location>
</feature>
<feature type="compositionally biased region" description="Polar residues" evidence="3">
    <location>
        <begin position="129"/>
        <end position="138"/>
    </location>
</feature>
<feature type="compositionally biased region" description="Basic and acidic residues" evidence="3">
    <location>
        <begin position="10"/>
        <end position="26"/>
    </location>
</feature>
<feature type="coiled-coil region" evidence="2">
    <location>
        <begin position="873"/>
        <end position="959"/>
    </location>
</feature>
<feature type="compositionally biased region" description="Polar residues" evidence="3">
    <location>
        <begin position="44"/>
        <end position="62"/>
    </location>
</feature>
<evidence type="ECO:0000256" key="3">
    <source>
        <dbReference type="SAM" id="MobiDB-lite"/>
    </source>
</evidence>
<organism evidence="4 5">
    <name type="scientific">Phaedon cochleariae</name>
    <name type="common">Mustard beetle</name>
    <dbReference type="NCBI Taxonomy" id="80249"/>
    <lineage>
        <taxon>Eukaryota</taxon>
        <taxon>Metazoa</taxon>
        <taxon>Ecdysozoa</taxon>
        <taxon>Arthropoda</taxon>
        <taxon>Hexapoda</taxon>
        <taxon>Insecta</taxon>
        <taxon>Pterygota</taxon>
        <taxon>Neoptera</taxon>
        <taxon>Endopterygota</taxon>
        <taxon>Coleoptera</taxon>
        <taxon>Polyphaga</taxon>
        <taxon>Cucujiformia</taxon>
        <taxon>Chrysomeloidea</taxon>
        <taxon>Chrysomelidae</taxon>
        <taxon>Chrysomelinae</taxon>
        <taxon>Chrysomelini</taxon>
        <taxon>Phaedon</taxon>
    </lineage>
</organism>
<feature type="coiled-coil region" evidence="2">
    <location>
        <begin position="784"/>
        <end position="832"/>
    </location>
</feature>
<evidence type="ECO:0000256" key="2">
    <source>
        <dbReference type="SAM" id="Coils"/>
    </source>
</evidence>
<reference evidence="4" key="2">
    <citation type="submission" date="2022-10" db="EMBL/GenBank/DDBJ databases">
        <authorList>
            <consortium name="ENA_rothamsted_submissions"/>
            <consortium name="culmorum"/>
            <person name="King R."/>
        </authorList>
    </citation>
    <scope>NUCLEOTIDE SEQUENCE</scope>
</reference>
<dbReference type="EMBL" id="OU896713">
    <property type="protein sequence ID" value="CAG9823515.1"/>
    <property type="molecule type" value="Genomic_DNA"/>
</dbReference>
<dbReference type="Gene3D" id="1.10.287.1490">
    <property type="match status" value="1"/>
</dbReference>
<dbReference type="Proteomes" id="UP001153737">
    <property type="component" value="Chromosome 7"/>
</dbReference>
<name>A0A9N9X4R8_PHACE</name>
<evidence type="ECO:0000313" key="4">
    <source>
        <dbReference type="EMBL" id="CAG9823515.1"/>
    </source>
</evidence>